<comment type="similarity">
    <text evidence="1">In the C-terminal section; belongs to the class-I pyridoxal-phosphate-dependent aminotransferase family.</text>
</comment>
<keyword evidence="4" id="KW-0238">DNA-binding</keyword>
<dbReference type="OrthoDB" id="9804020at2"/>
<keyword evidence="2" id="KW-0663">Pyridoxal phosphate</keyword>
<keyword evidence="3" id="KW-0805">Transcription regulation</keyword>
<dbReference type="AlphaFoldDB" id="A0A853FH50"/>
<name>A0A853FH50_9BURK</name>
<dbReference type="GO" id="GO:0008483">
    <property type="term" value="F:transaminase activity"/>
    <property type="evidence" value="ECO:0007669"/>
    <property type="project" value="UniProtKB-KW"/>
</dbReference>
<sequence>MAFKLPIRGEPSHTLTAQVAGHIKQHIATRQLAVGMRLPSIRGLAEAMAVSRSTVIEAYDRLAAEGLIRARQGSGFYVCPMPQPLSLADIGPRLDREVDPFWVAHQALAGGGGLLKPGCGWLPPEWLAQDSLRRALRSIARSDATELADYASPLGLGNLRQWIARRLADFSLEASPDQILLTDSGTQALDLVCRFLIEAGDTVLVDDPCYYNFHALLRAHRAKVVSVPYTPNGPDIASFERVLREHAPRLYLTNSVLHNPTGSSLAPAVAHQVLRLAEQHALTIVEDDVFADFERDHATRLAAFDGLKHVVHISSFSKMLSASVRCGYIAARPDWIAALSDLKIATTFGGSRMSALLVYRMLNDGSYRRHCETLRNRLARAMGPVAANLRRLGMKPWIMPRAGMFLWCELPRGMNATEIARAALARDIVLAPGNVFSMSGSAANFLRFNVAQSQDRRLYSVLADLLVKPGRRKTQQESMAE</sequence>
<dbReference type="SUPFAM" id="SSF46785">
    <property type="entry name" value="Winged helix' DNA-binding domain"/>
    <property type="match status" value="1"/>
</dbReference>
<proteinExistence type="inferred from homology"/>
<dbReference type="Gene3D" id="1.10.10.10">
    <property type="entry name" value="Winged helix-like DNA-binding domain superfamily/Winged helix DNA-binding domain"/>
    <property type="match status" value="1"/>
</dbReference>
<dbReference type="CDD" id="cd07377">
    <property type="entry name" value="WHTH_GntR"/>
    <property type="match status" value="1"/>
</dbReference>
<dbReference type="SUPFAM" id="SSF53383">
    <property type="entry name" value="PLP-dependent transferases"/>
    <property type="match status" value="1"/>
</dbReference>
<dbReference type="InterPro" id="IPR051446">
    <property type="entry name" value="HTH_trans_reg/aminotransferase"/>
</dbReference>
<evidence type="ECO:0000256" key="4">
    <source>
        <dbReference type="ARBA" id="ARBA00023125"/>
    </source>
</evidence>
<feature type="domain" description="HTH gntR-type" evidence="6">
    <location>
        <begin position="13"/>
        <end position="81"/>
    </location>
</feature>
<dbReference type="InterPro" id="IPR015422">
    <property type="entry name" value="PyrdxlP-dep_Trfase_small"/>
</dbReference>
<organism evidence="7 8">
    <name type="scientific">Allopusillimonas soli</name>
    <dbReference type="NCBI Taxonomy" id="659016"/>
    <lineage>
        <taxon>Bacteria</taxon>
        <taxon>Pseudomonadati</taxon>
        <taxon>Pseudomonadota</taxon>
        <taxon>Betaproteobacteria</taxon>
        <taxon>Burkholderiales</taxon>
        <taxon>Alcaligenaceae</taxon>
        <taxon>Allopusillimonas</taxon>
    </lineage>
</organism>
<dbReference type="RefSeq" id="WP_129969740.1">
    <property type="nucleotide sequence ID" value="NZ_JACCEW010000004.1"/>
</dbReference>
<evidence type="ECO:0000259" key="6">
    <source>
        <dbReference type="PROSITE" id="PS50949"/>
    </source>
</evidence>
<evidence type="ECO:0000256" key="3">
    <source>
        <dbReference type="ARBA" id="ARBA00023015"/>
    </source>
</evidence>
<dbReference type="Pfam" id="PF00155">
    <property type="entry name" value="Aminotran_1_2"/>
    <property type="match status" value="1"/>
</dbReference>
<evidence type="ECO:0000256" key="2">
    <source>
        <dbReference type="ARBA" id="ARBA00022898"/>
    </source>
</evidence>
<evidence type="ECO:0000256" key="1">
    <source>
        <dbReference type="ARBA" id="ARBA00005384"/>
    </source>
</evidence>
<dbReference type="GO" id="GO:0003677">
    <property type="term" value="F:DNA binding"/>
    <property type="evidence" value="ECO:0007669"/>
    <property type="project" value="UniProtKB-KW"/>
</dbReference>
<dbReference type="InterPro" id="IPR004839">
    <property type="entry name" value="Aminotransferase_I/II_large"/>
</dbReference>
<evidence type="ECO:0000256" key="5">
    <source>
        <dbReference type="ARBA" id="ARBA00023163"/>
    </source>
</evidence>
<dbReference type="GO" id="GO:0003700">
    <property type="term" value="F:DNA-binding transcription factor activity"/>
    <property type="evidence" value="ECO:0007669"/>
    <property type="project" value="InterPro"/>
</dbReference>
<dbReference type="CDD" id="cd00609">
    <property type="entry name" value="AAT_like"/>
    <property type="match status" value="1"/>
</dbReference>
<dbReference type="EMBL" id="JACCEW010000004">
    <property type="protein sequence ID" value="NYT37771.1"/>
    <property type="molecule type" value="Genomic_DNA"/>
</dbReference>
<dbReference type="Pfam" id="PF00392">
    <property type="entry name" value="GntR"/>
    <property type="match status" value="1"/>
</dbReference>
<evidence type="ECO:0000313" key="8">
    <source>
        <dbReference type="Proteomes" id="UP000580517"/>
    </source>
</evidence>
<dbReference type="PANTHER" id="PTHR46577">
    <property type="entry name" value="HTH-TYPE TRANSCRIPTIONAL REGULATORY PROTEIN GABR"/>
    <property type="match status" value="1"/>
</dbReference>
<dbReference type="Proteomes" id="UP000580517">
    <property type="component" value="Unassembled WGS sequence"/>
</dbReference>
<dbReference type="PRINTS" id="PR00035">
    <property type="entry name" value="HTHGNTR"/>
</dbReference>
<dbReference type="PROSITE" id="PS50949">
    <property type="entry name" value="HTH_GNTR"/>
    <property type="match status" value="1"/>
</dbReference>
<dbReference type="Gene3D" id="3.40.640.10">
    <property type="entry name" value="Type I PLP-dependent aspartate aminotransferase-like (Major domain)"/>
    <property type="match status" value="1"/>
</dbReference>
<accession>A0A853FH50</accession>
<dbReference type="Gene3D" id="3.90.1150.10">
    <property type="entry name" value="Aspartate Aminotransferase, domain 1"/>
    <property type="match status" value="1"/>
</dbReference>
<comment type="caution">
    <text evidence="7">The sequence shown here is derived from an EMBL/GenBank/DDBJ whole genome shotgun (WGS) entry which is preliminary data.</text>
</comment>
<dbReference type="InterPro" id="IPR015421">
    <property type="entry name" value="PyrdxlP-dep_Trfase_major"/>
</dbReference>
<dbReference type="PANTHER" id="PTHR46577:SF2">
    <property type="entry name" value="TRANSCRIPTIONAL REGULATORY PROTEIN"/>
    <property type="match status" value="1"/>
</dbReference>
<protein>
    <submittedName>
        <fullName evidence="7">PLP-dependent aminotransferase family protein</fullName>
    </submittedName>
</protein>
<dbReference type="InterPro" id="IPR000524">
    <property type="entry name" value="Tscrpt_reg_HTH_GntR"/>
</dbReference>
<evidence type="ECO:0000313" key="7">
    <source>
        <dbReference type="EMBL" id="NYT37771.1"/>
    </source>
</evidence>
<keyword evidence="5" id="KW-0804">Transcription</keyword>
<keyword evidence="8" id="KW-1185">Reference proteome</keyword>
<dbReference type="GO" id="GO:0030170">
    <property type="term" value="F:pyridoxal phosphate binding"/>
    <property type="evidence" value="ECO:0007669"/>
    <property type="project" value="InterPro"/>
</dbReference>
<dbReference type="InterPro" id="IPR015424">
    <property type="entry name" value="PyrdxlP-dep_Trfase"/>
</dbReference>
<keyword evidence="7" id="KW-0808">Transferase</keyword>
<dbReference type="InterPro" id="IPR036390">
    <property type="entry name" value="WH_DNA-bd_sf"/>
</dbReference>
<dbReference type="SMART" id="SM00345">
    <property type="entry name" value="HTH_GNTR"/>
    <property type="match status" value="1"/>
</dbReference>
<dbReference type="InterPro" id="IPR036388">
    <property type="entry name" value="WH-like_DNA-bd_sf"/>
</dbReference>
<reference evidence="7 8" key="1">
    <citation type="submission" date="2020-07" db="EMBL/GenBank/DDBJ databases">
        <title>Taxonomic revisions and descriptions of new bacterial species based on genomic comparisons in the high-G+C-content subgroup of the family Alcaligenaceae.</title>
        <authorList>
            <person name="Szabo A."/>
            <person name="Felfoldi T."/>
        </authorList>
    </citation>
    <scope>NUCLEOTIDE SEQUENCE [LARGE SCALE GENOMIC DNA]</scope>
    <source>
        <strain evidence="7 8">DSM 25264</strain>
    </source>
</reference>
<keyword evidence="7" id="KW-0032">Aminotransferase</keyword>
<gene>
    <name evidence="7" type="ORF">H0A68_12870</name>
</gene>